<evidence type="ECO:0000256" key="4">
    <source>
        <dbReference type="ARBA" id="ARBA00022679"/>
    </source>
</evidence>
<dbReference type="CDD" id="cd01672">
    <property type="entry name" value="TMPK"/>
    <property type="match status" value="1"/>
</dbReference>
<keyword evidence="6 10" id="KW-0547">Nucleotide-binding</keyword>
<dbReference type="InterPro" id="IPR039430">
    <property type="entry name" value="Thymidylate_kin-like_dom"/>
</dbReference>
<evidence type="ECO:0000313" key="13">
    <source>
        <dbReference type="Proteomes" id="UP000294911"/>
    </source>
</evidence>
<comment type="similarity">
    <text evidence="1 10">Belongs to the thymidylate kinase family.</text>
</comment>
<keyword evidence="5 10" id="KW-0545">Nucleotide biosynthesis</keyword>
<keyword evidence="8 10" id="KW-0067">ATP-binding</keyword>
<dbReference type="Proteomes" id="UP000294911">
    <property type="component" value="Unassembled WGS sequence"/>
</dbReference>
<dbReference type="InterPro" id="IPR027417">
    <property type="entry name" value="P-loop_NTPase"/>
</dbReference>
<dbReference type="NCBIfam" id="NF005923">
    <property type="entry name" value="PRK07933.1"/>
    <property type="match status" value="1"/>
</dbReference>
<dbReference type="GO" id="GO:0006233">
    <property type="term" value="P:dTDP biosynthetic process"/>
    <property type="evidence" value="ECO:0007669"/>
    <property type="project" value="InterPro"/>
</dbReference>
<dbReference type="GO" id="GO:0005829">
    <property type="term" value="C:cytosol"/>
    <property type="evidence" value="ECO:0007669"/>
    <property type="project" value="TreeGrafter"/>
</dbReference>
<dbReference type="GO" id="GO:0004798">
    <property type="term" value="F:dTMP kinase activity"/>
    <property type="evidence" value="ECO:0007669"/>
    <property type="project" value="UniProtKB-UniRule"/>
</dbReference>
<evidence type="ECO:0000256" key="10">
    <source>
        <dbReference type="HAMAP-Rule" id="MF_00165"/>
    </source>
</evidence>
<keyword evidence="7 10" id="KW-0418">Kinase</keyword>
<protein>
    <recommendedName>
        <fullName evidence="3 10">Thymidylate kinase</fullName>
        <ecNumber evidence="2 10">2.7.4.9</ecNumber>
    </recommendedName>
    <alternativeName>
        <fullName evidence="10">dTMP kinase</fullName>
    </alternativeName>
</protein>
<dbReference type="EMBL" id="SLXQ01000009">
    <property type="protein sequence ID" value="TCP49226.1"/>
    <property type="molecule type" value="Genomic_DNA"/>
</dbReference>
<comment type="catalytic activity">
    <reaction evidence="9 10">
        <text>dTMP + ATP = dTDP + ADP</text>
        <dbReference type="Rhea" id="RHEA:13517"/>
        <dbReference type="ChEBI" id="CHEBI:30616"/>
        <dbReference type="ChEBI" id="CHEBI:58369"/>
        <dbReference type="ChEBI" id="CHEBI:63528"/>
        <dbReference type="ChEBI" id="CHEBI:456216"/>
        <dbReference type="EC" id="2.7.4.9"/>
    </reaction>
</comment>
<dbReference type="Pfam" id="PF02223">
    <property type="entry name" value="Thymidylate_kin"/>
    <property type="match status" value="1"/>
</dbReference>
<dbReference type="PANTHER" id="PTHR10344:SF4">
    <property type="entry name" value="UMP-CMP KINASE 2, MITOCHONDRIAL"/>
    <property type="match status" value="1"/>
</dbReference>
<reference evidence="12 13" key="1">
    <citation type="submission" date="2019-03" db="EMBL/GenBank/DDBJ databases">
        <title>Genomic Encyclopedia of Type Strains, Phase IV (KMG-IV): sequencing the most valuable type-strain genomes for metagenomic binning, comparative biology and taxonomic classification.</title>
        <authorList>
            <person name="Goeker M."/>
        </authorList>
    </citation>
    <scope>NUCLEOTIDE SEQUENCE [LARGE SCALE GENOMIC DNA]</scope>
    <source>
        <strain evidence="12 13">DSM 45765</strain>
    </source>
</reference>
<keyword evidence="13" id="KW-1185">Reference proteome</keyword>
<comment type="function">
    <text evidence="10">Phosphorylation of dTMP to form dTDP in both de novo and salvage pathways of dTTP synthesis.</text>
</comment>
<sequence>MDGCPRGAEFVRVDPPTVVAAGLPRSEEHPCGVPGQPSVCGGELQCTLVGRLVVVEGLDGAGKNTLTGKLTETLRERGATIARIAFPRYGTGVHADLVADALHGRLGDLSESVYGMALLFALDRRDAIGEIQDALATHDVLLLDRYVASNAAYCAARLGEPADGPFVSWLYELEVARFGLPAPDLHVLLRVPPEVAGQRARQRERADAARSRDAYESNAELQARCARVYDELAEARWLAPWHVVDGAIEPDVSTLAAEVLGQRAGY</sequence>
<feature type="domain" description="Thymidylate kinase-like" evidence="11">
    <location>
        <begin position="55"/>
        <end position="236"/>
    </location>
</feature>
<dbReference type="HAMAP" id="MF_00165">
    <property type="entry name" value="Thymidylate_kinase"/>
    <property type="match status" value="1"/>
</dbReference>
<dbReference type="GO" id="GO:0006227">
    <property type="term" value="P:dUDP biosynthetic process"/>
    <property type="evidence" value="ECO:0007669"/>
    <property type="project" value="TreeGrafter"/>
</dbReference>
<evidence type="ECO:0000256" key="8">
    <source>
        <dbReference type="ARBA" id="ARBA00022840"/>
    </source>
</evidence>
<evidence type="ECO:0000256" key="5">
    <source>
        <dbReference type="ARBA" id="ARBA00022727"/>
    </source>
</evidence>
<dbReference type="AlphaFoldDB" id="A0A4V2ST98"/>
<dbReference type="EC" id="2.7.4.9" evidence="2 10"/>
<dbReference type="InterPro" id="IPR018094">
    <property type="entry name" value="Thymidylate_kinase"/>
</dbReference>
<evidence type="ECO:0000256" key="3">
    <source>
        <dbReference type="ARBA" id="ARBA00017144"/>
    </source>
</evidence>
<proteinExistence type="inferred from homology"/>
<evidence type="ECO:0000256" key="9">
    <source>
        <dbReference type="ARBA" id="ARBA00048743"/>
    </source>
</evidence>
<keyword evidence="4 10" id="KW-0808">Transferase</keyword>
<gene>
    <name evidence="10" type="primary">tmk</name>
    <name evidence="12" type="ORF">EV191_10948</name>
</gene>
<dbReference type="GO" id="GO:0006235">
    <property type="term" value="P:dTTP biosynthetic process"/>
    <property type="evidence" value="ECO:0007669"/>
    <property type="project" value="UniProtKB-UniRule"/>
</dbReference>
<accession>A0A4V2ST98</accession>
<dbReference type="PANTHER" id="PTHR10344">
    <property type="entry name" value="THYMIDYLATE KINASE"/>
    <property type="match status" value="1"/>
</dbReference>
<dbReference type="SUPFAM" id="SSF52540">
    <property type="entry name" value="P-loop containing nucleoside triphosphate hydrolases"/>
    <property type="match status" value="1"/>
</dbReference>
<dbReference type="GO" id="GO:0005524">
    <property type="term" value="F:ATP binding"/>
    <property type="evidence" value="ECO:0007669"/>
    <property type="project" value="UniProtKB-UniRule"/>
</dbReference>
<evidence type="ECO:0000313" key="12">
    <source>
        <dbReference type="EMBL" id="TCP49226.1"/>
    </source>
</evidence>
<evidence type="ECO:0000259" key="11">
    <source>
        <dbReference type="Pfam" id="PF02223"/>
    </source>
</evidence>
<comment type="caution">
    <text evidence="10">Lacks conserved residue(s) required for the propagation of feature annotation.</text>
</comment>
<evidence type="ECO:0000256" key="2">
    <source>
        <dbReference type="ARBA" id="ARBA00012980"/>
    </source>
</evidence>
<organism evidence="12 13">
    <name type="scientific">Tamaricihabitans halophyticus</name>
    <dbReference type="NCBI Taxonomy" id="1262583"/>
    <lineage>
        <taxon>Bacteria</taxon>
        <taxon>Bacillati</taxon>
        <taxon>Actinomycetota</taxon>
        <taxon>Actinomycetes</taxon>
        <taxon>Pseudonocardiales</taxon>
        <taxon>Pseudonocardiaceae</taxon>
        <taxon>Tamaricihabitans</taxon>
    </lineage>
</organism>
<evidence type="ECO:0000256" key="1">
    <source>
        <dbReference type="ARBA" id="ARBA00009776"/>
    </source>
</evidence>
<evidence type="ECO:0000256" key="6">
    <source>
        <dbReference type="ARBA" id="ARBA00022741"/>
    </source>
</evidence>
<evidence type="ECO:0000256" key="7">
    <source>
        <dbReference type="ARBA" id="ARBA00022777"/>
    </source>
</evidence>
<name>A0A4V2ST98_9PSEU</name>
<dbReference type="Gene3D" id="3.40.50.300">
    <property type="entry name" value="P-loop containing nucleotide triphosphate hydrolases"/>
    <property type="match status" value="1"/>
</dbReference>
<comment type="caution">
    <text evidence="12">The sequence shown here is derived from an EMBL/GenBank/DDBJ whole genome shotgun (WGS) entry which is preliminary data.</text>
</comment>